<dbReference type="AlphaFoldDB" id="A0A3L6R9T1"/>
<evidence type="ECO:0000256" key="2">
    <source>
        <dbReference type="ARBA" id="ARBA00022679"/>
    </source>
</evidence>
<sequence length="137" mass="14769">MCDATGIAQFIFAVAELARGLPSPTVSPAWSRELLEARSLPRQAFPHREYDAVPPTAAAPPPGDVISRTFTFTRADIAAIKEGLPPHLRDKATTFEAVAAGVWRARTVALDLPADDELRLAVVANFRRVRELGLPAG</sequence>
<gene>
    <name evidence="3" type="ORF">C2845_PM06G07550</name>
</gene>
<comment type="caution">
    <text evidence="3">The sequence shown here is derived from an EMBL/GenBank/DDBJ whole genome shotgun (WGS) entry which is preliminary data.</text>
</comment>
<dbReference type="OrthoDB" id="1426864at2759"/>
<organism evidence="3 4">
    <name type="scientific">Panicum miliaceum</name>
    <name type="common">Proso millet</name>
    <name type="synonym">Broomcorn millet</name>
    <dbReference type="NCBI Taxonomy" id="4540"/>
    <lineage>
        <taxon>Eukaryota</taxon>
        <taxon>Viridiplantae</taxon>
        <taxon>Streptophyta</taxon>
        <taxon>Embryophyta</taxon>
        <taxon>Tracheophyta</taxon>
        <taxon>Spermatophyta</taxon>
        <taxon>Magnoliopsida</taxon>
        <taxon>Liliopsida</taxon>
        <taxon>Poales</taxon>
        <taxon>Poaceae</taxon>
        <taxon>PACMAD clade</taxon>
        <taxon>Panicoideae</taxon>
        <taxon>Panicodae</taxon>
        <taxon>Paniceae</taxon>
        <taxon>Panicinae</taxon>
        <taxon>Panicum</taxon>
        <taxon>Panicum sect. Panicum</taxon>
    </lineage>
</organism>
<dbReference type="GO" id="GO:0016747">
    <property type="term" value="F:acyltransferase activity, transferring groups other than amino-acyl groups"/>
    <property type="evidence" value="ECO:0007669"/>
    <property type="project" value="UniProtKB-ARBA"/>
</dbReference>
<dbReference type="Pfam" id="PF02458">
    <property type="entry name" value="Transferase"/>
    <property type="match status" value="1"/>
</dbReference>
<dbReference type="STRING" id="4540.A0A3L6R9T1"/>
<reference evidence="4" key="1">
    <citation type="journal article" date="2019" name="Nat. Commun.">
        <title>The genome of broomcorn millet.</title>
        <authorList>
            <person name="Zou C."/>
            <person name="Miki D."/>
            <person name="Li D."/>
            <person name="Tang Q."/>
            <person name="Xiao L."/>
            <person name="Rajput S."/>
            <person name="Deng P."/>
            <person name="Jia W."/>
            <person name="Huang R."/>
            <person name="Zhang M."/>
            <person name="Sun Y."/>
            <person name="Hu J."/>
            <person name="Fu X."/>
            <person name="Schnable P.S."/>
            <person name="Li F."/>
            <person name="Zhang H."/>
            <person name="Feng B."/>
            <person name="Zhu X."/>
            <person name="Liu R."/>
            <person name="Schnable J.C."/>
            <person name="Zhu J.-K."/>
            <person name="Zhang H."/>
        </authorList>
    </citation>
    <scope>NUCLEOTIDE SEQUENCE [LARGE SCALE GENOMIC DNA]</scope>
</reference>
<evidence type="ECO:0000313" key="3">
    <source>
        <dbReference type="EMBL" id="RLM99050.1"/>
    </source>
</evidence>
<dbReference type="Gene3D" id="3.30.559.10">
    <property type="entry name" value="Chloramphenicol acetyltransferase-like domain"/>
    <property type="match status" value="2"/>
</dbReference>
<dbReference type="PANTHER" id="PTHR31147:SF66">
    <property type="entry name" value="OS05G0315700 PROTEIN"/>
    <property type="match status" value="1"/>
</dbReference>
<dbReference type="PANTHER" id="PTHR31147">
    <property type="entry name" value="ACYL TRANSFERASE 4"/>
    <property type="match status" value="1"/>
</dbReference>
<evidence type="ECO:0000256" key="1">
    <source>
        <dbReference type="ARBA" id="ARBA00009861"/>
    </source>
</evidence>
<dbReference type="InterPro" id="IPR023213">
    <property type="entry name" value="CAT-like_dom_sf"/>
</dbReference>
<protein>
    <submittedName>
        <fullName evidence="3">Uncharacterized protein</fullName>
    </submittedName>
</protein>
<dbReference type="EMBL" id="PQIB02000009">
    <property type="protein sequence ID" value="RLM99050.1"/>
    <property type="molecule type" value="Genomic_DNA"/>
</dbReference>
<keyword evidence="2" id="KW-0808">Transferase</keyword>
<name>A0A3L6R9T1_PANMI</name>
<dbReference type="Proteomes" id="UP000275267">
    <property type="component" value="Unassembled WGS sequence"/>
</dbReference>
<proteinExistence type="inferred from homology"/>
<dbReference type="InterPro" id="IPR050898">
    <property type="entry name" value="Plant_acyltransferase"/>
</dbReference>
<keyword evidence="4" id="KW-1185">Reference proteome</keyword>
<accession>A0A3L6R9T1</accession>
<evidence type="ECO:0000313" key="4">
    <source>
        <dbReference type="Proteomes" id="UP000275267"/>
    </source>
</evidence>
<comment type="similarity">
    <text evidence="1">Belongs to the plant acyltransferase family.</text>
</comment>